<protein>
    <submittedName>
        <fullName evidence="1">Uncharacterized protein</fullName>
    </submittedName>
</protein>
<proteinExistence type="predicted"/>
<dbReference type="Proteomes" id="UP000244090">
    <property type="component" value="Unassembled WGS sequence"/>
</dbReference>
<dbReference type="RefSeq" id="WP_108113943.1">
    <property type="nucleotide sequence ID" value="NZ_QBKT01000002.1"/>
</dbReference>
<keyword evidence="2" id="KW-1185">Reference proteome</keyword>
<sequence>MLKNILHLRGVSILNKKEQESIRAGSNICRITIIYQDGGRDSVNVFISGSTGEEISQGANNFCLSEIYNEGVSRCFYDCEYDGFGQ</sequence>
<evidence type="ECO:0000313" key="2">
    <source>
        <dbReference type="Proteomes" id="UP000244090"/>
    </source>
</evidence>
<accession>A0A2T6C3V9</accession>
<dbReference type="EMBL" id="QBKT01000002">
    <property type="protein sequence ID" value="PTX62973.1"/>
    <property type="molecule type" value="Genomic_DNA"/>
</dbReference>
<dbReference type="AlphaFoldDB" id="A0A2T6C3V9"/>
<evidence type="ECO:0000313" key="1">
    <source>
        <dbReference type="EMBL" id="PTX62973.1"/>
    </source>
</evidence>
<comment type="caution">
    <text evidence="1">The sequence shown here is derived from an EMBL/GenBank/DDBJ whole genome shotgun (WGS) entry which is preliminary data.</text>
</comment>
<dbReference type="OrthoDB" id="1449473at2"/>
<gene>
    <name evidence="1" type="ORF">C8N46_102374</name>
</gene>
<organism evidence="1 2">
    <name type="scientific">Kordia periserrulae</name>
    <dbReference type="NCBI Taxonomy" id="701523"/>
    <lineage>
        <taxon>Bacteria</taxon>
        <taxon>Pseudomonadati</taxon>
        <taxon>Bacteroidota</taxon>
        <taxon>Flavobacteriia</taxon>
        <taxon>Flavobacteriales</taxon>
        <taxon>Flavobacteriaceae</taxon>
        <taxon>Kordia</taxon>
    </lineage>
</organism>
<reference evidence="1 2" key="1">
    <citation type="submission" date="2018-04" db="EMBL/GenBank/DDBJ databases">
        <title>Genomic Encyclopedia of Archaeal and Bacterial Type Strains, Phase II (KMG-II): from individual species to whole genera.</title>
        <authorList>
            <person name="Goeker M."/>
        </authorList>
    </citation>
    <scope>NUCLEOTIDE SEQUENCE [LARGE SCALE GENOMIC DNA]</scope>
    <source>
        <strain evidence="1 2">DSM 25731</strain>
    </source>
</reference>
<name>A0A2T6C3V9_9FLAO</name>